<dbReference type="InterPro" id="IPR006367">
    <property type="entry name" value="Sirohaem_synthase_N"/>
</dbReference>
<evidence type="ECO:0000256" key="3">
    <source>
        <dbReference type="ARBA" id="ARBA00023002"/>
    </source>
</evidence>
<evidence type="ECO:0000313" key="9">
    <source>
        <dbReference type="Proteomes" id="UP000050833"/>
    </source>
</evidence>
<evidence type="ECO:0000256" key="6">
    <source>
        <dbReference type="ARBA" id="ARBA00047561"/>
    </source>
</evidence>
<dbReference type="SUPFAM" id="SSF51735">
    <property type="entry name" value="NAD(P)-binding Rossmann-fold domains"/>
    <property type="match status" value="1"/>
</dbReference>
<protein>
    <recommendedName>
        <fullName evidence="2">precorrin-2 dehydrogenase</fullName>
        <ecNumber evidence="2">1.3.1.76</ecNumber>
    </recommendedName>
</protein>
<reference evidence="8 9" key="1">
    <citation type="submission" date="2015-10" db="EMBL/GenBank/DDBJ databases">
        <title>Butyribacter intestini gen. nov., sp. nov., a butyric acid-producing bacterium of the family Lachnospiraceae isolated from the human faeces.</title>
        <authorList>
            <person name="Zou Y."/>
            <person name="Xue W."/>
            <person name="Luo G."/>
            <person name="Lv M."/>
        </authorList>
    </citation>
    <scope>NUCLEOTIDE SEQUENCE [LARGE SCALE GENOMIC DNA]</scope>
    <source>
        <strain evidence="8 9">TF01-11</strain>
    </source>
</reference>
<dbReference type="PANTHER" id="PTHR35330">
    <property type="entry name" value="SIROHEME BIOSYNTHESIS PROTEIN MET8"/>
    <property type="match status" value="1"/>
</dbReference>
<comment type="caution">
    <text evidence="8">The sequence shown here is derived from an EMBL/GenBank/DDBJ whole genome shotgun (WGS) entry which is preliminary data.</text>
</comment>
<keyword evidence="4" id="KW-0520">NAD</keyword>
<dbReference type="SUPFAM" id="SSF75615">
    <property type="entry name" value="Siroheme synthase middle domains-like"/>
    <property type="match status" value="1"/>
</dbReference>
<evidence type="ECO:0000256" key="1">
    <source>
        <dbReference type="ARBA" id="ARBA00005010"/>
    </source>
</evidence>
<dbReference type="Gene3D" id="1.10.8.610">
    <property type="entry name" value="SirC, precorrin-2 dehydrogenase, C-terminal helical domain-like"/>
    <property type="match status" value="1"/>
</dbReference>
<comment type="catalytic activity">
    <reaction evidence="6">
        <text>precorrin-2 + NAD(+) = sirohydrochlorin + NADH + 2 H(+)</text>
        <dbReference type="Rhea" id="RHEA:15613"/>
        <dbReference type="ChEBI" id="CHEBI:15378"/>
        <dbReference type="ChEBI" id="CHEBI:57540"/>
        <dbReference type="ChEBI" id="CHEBI:57945"/>
        <dbReference type="ChEBI" id="CHEBI:58351"/>
        <dbReference type="ChEBI" id="CHEBI:58827"/>
        <dbReference type="EC" id="1.3.1.76"/>
    </reaction>
</comment>
<dbReference type="Proteomes" id="UP000050833">
    <property type="component" value="Unassembled WGS sequence"/>
</dbReference>
<dbReference type="GO" id="GO:0043115">
    <property type="term" value="F:precorrin-2 dehydrogenase activity"/>
    <property type="evidence" value="ECO:0007669"/>
    <property type="project" value="UniProtKB-EC"/>
</dbReference>
<keyword evidence="5" id="KW-0627">Porphyrin biosynthesis</keyword>
<evidence type="ECO:0000313" key="8">
    <source>
        <dbReference type="EMBL" id="KQC85111.1"/>
    </source>
</evidence>
<keyword evidence="3" id="KW-0560">Oxidoreductase</keyword>
<comment type="pathway">
    <text evidence="1">Porphyrin-containing compound metabolism; siroheme biosynthesis; sirohydrochlorin from precorrin-2: step 1/1.</text>
</comment>
<dbReference type="Pfam" id="PF13241">
    <property type="entry name" value="NAD_binding_7"/>
    <property type="match status" value="1"/>
</dbReference>
<dbReference type="NCBIfam" id="TIGR01470">
    <property type="entry name" value="cysG_Nterm"/>
    <property type="match status" value="1"/>
</dbReference>
<proteinExistence type="predicted"/>
<dbReference type="GO" id="GO:0004325">
    <property type="term" value="F:ferrochelatase activity"/>
    <property type="evidence" value="ECO:0007669"/>
    <property type="project" value="InterPro"/>
</dbReference>
<dbReference type="Gene3D" id="3.40.50.720">
    <property type="entry name" value="NAD(P)-binding Rossmann-like Domain"/>
    <property type="match status" value="1"/>
</dbReference>
<dbReference type="InterPro" id="IPR036291">
    <property type="entry name" value="NAD(P)-bd_dom_sf"/>
</dbReference>
<dbReference type="RefSeq" id="WP_055944657.1">
    <property type="nucleotide sequence ID" value="NZ_JAQDCV010000005.1"/>
</dbReference>
<name>A0AAW3JQU9_9FIRM</name>
<dbReference type="AlphaFoldDB" id="A0AAW3JQU9"/>
<accession>A0AAW3JQU9</accession>
<feature type="domain" description="Siroheme synthase central" evidence="7">
    <location>
        <begin position="126"/>
        <end position="147"/>
    </location>
</feature>
<evidence type="ECO:0000256" key="5">
    <source>
        <dbReference type="ARBA" id="ARBA00023244"/>
    </source>
</evidence>
<dbReference type="EC" id="1.3.1.76" evidence="2"/>
<dbReference type="InterPro" id="IPR028281">
    <property type="entry name" value="Sirohaem_synthase_central"/>
</dbReference>
<dbReference type="InterPro" id="IPR042518">
    <property type="entry name" value="SirC_C"/>
</dbReference>
<evidence type="ECO:0000259" key="7">
    <source>
        <dbReference type="Pfam" id="PF14824"/>
    </source>
</evidence>
<evidence type="ECO:0000256" key="2">
    <source>
        <dbReference type="ARBA" id="ARBA00012400"/>
    </source>
</evidence>
<dbReference type="EMBL" id="LLKB01000005">
    <property type="protein sequence ID" value="KQC85111.1"/>
    <property type="molecule type" value="Genomic_DNA"/>
</dbReference>
<keyword evidence="9" id="KW-1185">Reference proteome</keyword>
<dbReference type="InterPro" id="IPR028161">
    <property type="entry name" value="Met8-like"/>
</dbReference>
<dbReference type="PANTHER" id="PTHR35330:SF1">
    <property type="entry name" value="SIROHEME BIOSYNTHESIS PROTEIN MET8"/>
    <property type="match status" value="1"/>
</dbReference>
<organism evidence="8 9">
    <name type="scientific">Butyribacter intestini</name>
    <dbReference type="NCBI Taxonomy" id="1703332"/>
    <lineage>
        <taxon>Bacteria</taxon>
        <taxon>Bacillati</taxon>
        <taxon>Bacillota</taxon>
        <taxon>Clostridia</taxon>
        <taxon>Lachnospirales</taxon>
        <taxon>Lachnospiraceae</taxon>
        <taxon>Butyribacter</taxon>
    </lineage>
</organism>
<sequence length="207" mass="23872">MSYFPFFVDISDRECLIVGGGKIAYRKACAVLKYGAKVLVVAPEICEEFELLKKEYTGAVKTWQREFTDSDTDNRFFVIAATDDEKINKKVSEICFKKNILVNTVDRKEYCNFYFPSIVKKGDIVVGVSSGGKSPVLARELRKKIENAIPENLEKVNVWLGDLRPYIKEQIQEEEKRKEAFENIYRMCEKKGDILTEEELDKALEEL</sequence>
<dbReference type="Pfam" id="PF14824">
    <property type="entry name" value="Sirohm_synth_M"/>
    <property type="match status" value="1"/>
</dbReference>
<evidence type="ECO:0000256" key="4">
    <source>
        <dbReference type="ARBA" id="ARBA00023027"/>
    </source>
</evidence>
<dbReference type="GO" id="GO:0019354">
    <property type="term" value="P:siroheme biosynthetic process"/>
    <property type="evidence" value="ECO:0007669"/>
    <property type="project" value="InterPro"/>
</dbReference>
<gene>
    <name evidence="8" type="ORF">APZ18_10435</name>
</gene>